<gene>
    <name evidence="1" type="ORF">SAMN04487894_107145</name>
</gene>
<accession>A0A1G6T9U1</accession>
<dbReference type="RefSeq" id="WP_218127759.1">
    <property type="nucleotide sequence ID" value="NZ_FMZO01000007.1"/>
</dbReference>
<sequence>MKGFRQTEIVKTGFLLLILFLVFNAGAQQTGNGKKVYVDYHGTRYSREHDGMLGRWSFYGLSGKSETPLKLMCYNGDNILENGKHQIAAVHYPLTGIQSNLDPDFIEYQILSARTAKIDGIFIEWGFPEHESTWLLDAFRKVAAKYHFEIGVNWCDGWLYYDWITKLRPEIKTREEKTAHFITSLQYLTDSVFSTPTAPKVKGVPVYYLFGGGIRSGEYDSVVTKHSFRLPGAAGSPQGLRRVAEWGELVNGRYESPPLDTEFATWERLGMSPTAWIPPRVRRIDAGHPYWDNYATREDVLRSMEPFKAKVWDQPRDSGGSALIRSGFVTPGMDNRGCGGWGRGHFFYISREGGQLYDDLWKYNLASGDNLDMMFIASWSDYTEGHEIEPTVENGYRELQTTLRRAAEFKEESYTEKGIRLPLELFRLRKASRFLSDLDYEQHFENKRLDQIARLISDGAYKEAARRLKKEAKHYKRATKYWVTAKKYSLGATLLINGQQQRSGVVLEAGKKHYITIDEALRKKFAGTYYEGYINFEYLDSGKLNQTVVYSNTTRVKDPVVHTGDFSVVGEIRTANSGQWKKAKIKLIKANIDFLHTYDKAASFKIAGNVPVRNVTMDFTVFEQRNIITGRR</sequence>
<dbReference type="AlphaFoldDB" id="A0A1G6T9U1"/>
<protein>
    <submittedName>
        <fullName evidence="1">Uncharacterized protein</fullName>
    </submittedName>
</protein>
<keyword evidence="2" id="KW-1185">Reference proteome</keyword>
<evidence type="ECO:0000313" key="1">
    <source>
        <dbReference type="EMBL" id="SDD25811.1"/>
    </source>
</evidence>
<organism evidence="1 2">
    <name type="scientific">Niabella drilacis (strain DSM 25811 / CCM 8410 / CCUG 62505 / LMG 26954 / E90)</name>
    <dbReference type="NCBI Taxonomy" id="1285928"/>
    <lineage>
        <taxon>Bacteria</taxon>
        <taxon>Pseudomonadati</taxon>
        <taxon>Bacteroidota</taxon>
        <taxon>Chitinophagia</taxon>
        <taxon>Chitinophagales</taxon>
        <taxon>Chitinophagaceae</taxon>
        <taxon>Niabella</taxon>
    </lineage>
</organism>
<dbReference type="Gene3D" id="3.20.20.80">
    <property type="entry name" value="Glycosidases"/>
    <property type="match status" value="1"/>
</dbReference>
<dbReference type="STRING" id="1285928.SAMN04487894_107145"/>
<evidence type="ECO:0000313" key="2">
    <source>
        <dbReference type="Proteomes" id="UP000198757"/>
    </source>
</evidence>
<reference evidence="2" key="1">
    <citation type="submission" date="2016-10" db="EMBL/GenBank/DDBJ databases">
        <authorList>
            <person name="Varghese N."/>
            <person name="Submissions S."/>
        </authorList>
    </citation>
    <scope>NUCLEOTIDE SEQUENCE [LARGE SCALE GENOMIC DNA]</scope>
    <source>
        <strain evidence="2">DSM 25811 / CCM 8410 / LMG 26954 / E90</strain>
    </source>
</reference>
<name>A0A1G6T9U1_NIADE</name>
<dbReference type="Proteomes" id="UP000198757">
    <property type="component" value="Unassembled WGS sequence"/>
</dbReference>
<proteinExistence type="predicted"/>
<dbReference type="EMBL" id="FMZO01000007">
    <property type="protein sequence ID" value="SDD25811.1"/>
    <property type="molecule type" value="Genomic_DNA"/>
</dbReference>